<accession>A0ABT6SEQ0</accession>
<organism evidence="2 3">
    <name type="scientific">Streptomyces cavernicola</name>
    <dbReference type="NCBI Taxonomy" id="3043613"/>
    <lineage>
        <taxon>Bacteria</taxon>
        <taxon>Bacillati</taxon>
        <taxon>Actinomycetota</taxon>
        <taxon>Actinomycetes</taxon>
        <taxon>Kitasatosporales</taxon>
        <taxon>Streptomycetaceae</taxon>
        <taxon>Streptomyces</taxon>
    </lineage>
</organism>
<reference evidence="2 3" key="1">
    <citation type="submission" date="2023-05" db="EMBL/GenBank/DDBJ databases">
        <title>Draft genome sequence of Streptomyces sp. B-S-A6 isolated from a cave soil in Thailand.</title>
        <authorList>
            <person name="Chamroensaksri N."/>
            <person name="Muangham S."/>
        </authorList>
    </citation>
    <scope>NUCLEOTIDE SEQUENCE [LARGE SCALE GENOMIC DNA]</scope>
    <source>
        <strain evidence="2 3">B-S-A6</strain>
    </source>
</reference>
<proteinExistence type="predicted"/>
<protein>
    <submittedName>
        <fullName evidence="2">Uncharacterized protein</fullName>
    </submittedName>
</protein>
<feature type="region of interest" description="Disordered" evidence="1">
    <location>
        <begin position="210"/>
        <end position="231"/>
    </location>
</feature>
<comment type="caution">
    <text evidence="2">The sequence shown here is derived from an EMBL/GenBank/DDBJ whole genome shotgun (WGS) entry which is preliminary data.</text>
</comment>
<keyword evidence="3" id="KW-1185">Reference proteome</keyword>
<name>A0ABT6SEQ0_9ACTN</name>
<dbReference type="InterPro" id="IPR054202">
    <property type="entry name" value="DUF6907"/>
</dbReference>
<evidence type="ECO:0000313" key="2">
    <source>
        <dbReference type="EMBL" id="MDI3406670.1"/>
    </source>
</evidence>
<evidence type="ECO:0000313" key="3">
    <source>
        <dbReference type="Proteomes" id="UP001223978"/>
    </source>
</evidence>
<dbReference type="RefSeq" id="WP_282544596.1">
    <property type="nucleotide sequence ID" value="NZ_JASCIQ010000025.1"/>
</dbReference>
<dbReference type="Proteomes" id="UP001223978">
    <property type="component" value="Unassembled WGS sequence"/>
</dbReference>
<dbReference type="EMBL" id="JASCIQ010000025">
    <property type="protein sequence ID" value="MDI3406670.1"/>
    <property type="molecule type" value="Genomic_DNA"/>
</dbReference>
<evidence type="ECO:0000256" key="1">
    <source>
        <dbReference type="SAM" id="MobiDB-lite"/>
    </source>
</evidence>
<sequence>MSSVVAAETVEHYPSPNHPLEIVPPCPPWCQYRDWDEHNLTGLLRDYFHASHEHVMELGLHTLSKSKVGLHPETLELAMVHMPYTRLPQIDVTVGGSQGWGYAKVTFEEADELRARLSEFLALGREYAPTDEPPTCQELMDYCGARVVEHPFDAPGFHGHAVGDTKQGGPVWVTLPQHLTQLGKEECITHLLAEVHEVQGQDELVSDGRGRFAQAGRPPGAPGPLVVSAAA</sequence>
<gene>
    <name evidence="2" type="ORF">QIS96_23015</name>
</gene>
<dbReference type="Pfam" id="PF21848">
    <property type="entry name" value="DUF6907"/>
    <property type="match status" value="1"/>
</dbReference>